<sequence length="96" mass="11043">MQQPPSLKTVSVFRRHYGRRYTDLPVDTVDQSTIFINCTGTFMRPEHYDLRPGDIVRWRQEEGYVEAVISSVTREAKALRVALSGAYALPGDFFPY</sequence>
<dbReference type="Proteomes" id="UP000220527">
    <property type="component" value="Unassembled WGS sequence"/>
</dbReference>
<gene>
    <name evidence="1" type="ORF">CJ255_16000</name>
</gene>
<protein>
    <submittedName>
        <fullName evidence="1">Uncharacterized protein</fullName>
    </submittedName>
</protein>
<name>A0A2A6RG42_9CHLR</name>
<comment type="caution">
    <text evidence="1">The sequence shown here is derived from an EMBL/GenBank/DDBJ whole genome shotgun (WGS) entry which is preliminary data.</text>
</comment>
<dbReference type="AlphaFoldDB" id="A0A2A6RG42"/>
<evidence type="ECO:0000313" key="2">
    <source>
        <dbReference type="Proteomes" id="UP000220527"/>
    </source>
</evidence>
<reference evidence="2" key="1">
    <citation type="submission" date="2017-08" db="EMBL/GenBank/DDBJ databases">
        <authorList>
            <person name="Grouzdev D.S."/>
            <person name="Gaisin V.A."/>
            <person name="Rysina M.S."/>
            <person name="Gorlenko V.M."/>
        </authorList>
    </citation>
    <scope>NUCLEOTIDE SEQUENCE [LARGE SCALE GENOMIC DNA]</scope>
    <source>
        <strain evidence="2">Kir15-3F</strain>
    </source>
</reference>
<organism evidence="1 2">
    <name type="scientific">Candidatus Viridilinea mediisalina</name>
    <dbReference type="NCBI Taxonomy" id="2024553"/>
    <lineage>
        <taxon>Bacteria</taxon>
        <taxon>Bacillati</taxon>
        <taxon>Chloroflexota</taxon>
        <taxon>Chloroflexia</taxon>
        <taxon>Chloroflexales</taxon>
        <taxon>Chloroflexineae</taxon>
        <taxon>Oscillochloridaceae</taxon>
        <taxon>Candidatus Viridilinea</taxon>
    </lineage>
</organism>
<dbReference type="OrthoDB" id="161524at2"/>
<evidence type="ECO:0000313" key="1">
    <source>
        <dbReference type="EMBL" id="PDW02037.1"/>
    </source>
</evidence>
<keyword evidence="2" id="KW-1185">Reference proteome</keyword>
<proteinExistence type="predicted"/>
<dbReference type="EMBL" id="NQWI01000091">
    <property type="protein sequence ID" value="PDW02037.1"/>
    <property type="molecule type" value="Genomic_DNA"/>
</dbReference>
<accession>A0A2A6RG42</accession>
<dbReference type="RefSeq" id="WP_097645103.1">
    <property type="nucleotide sequence ID" value="NZ_NQWI01000091.1"/>
</dbReference>